<dbReference type="Proteomes" id="UP000051084">
    <property type="component" value="Unassembled WGS sequence"/>
</dbReference>
<gene>
    <name evidence="3" type="ORF">FC21_GL000861</name>
</gene>
<evidence type="ECO:0000259" key="2">
    <source>
        <dbReference type="Pfam" id="PF15983"/>
    </source>
</evidence>
<comment type="caution">
    <text evidence="3">The sequence shown here is derived from an EMBL/GenBank/DDBJ whole genome shotgun (WGS) entry which is preliminary data.</text>
</comment>
<keyword evidence="1" id="KW-1133">Transmembrane helix</keyword>
<feature type="transmembrane region" description="Helical" evidence="1">
    <location>
        <begin position="103"/>
        <end position="123"/>
    </location>
</feature>
<evidence type="ECO:0000256" key="1">
    <source>
        <dbReference type="SAM" id="Phobius"/>
    </source>
</evidence>
<reference evidence="3 4" key="1">
    <citation type="journal article" date="2015" name="Genome Announc.">
        <title>Expanding the biotechnology potential of lactobacilli through comparative genomics of 213 strains and associated genera.</title>
        <authorList>
            <person name="Sun Z."/>
            <person name="Harris H.M."/>
            <person name="McCann A."/>
            <person name="Guo C."/>
            <person name="Argimon S."/>
            <person name="Zhang W."/>
            <person name="Yang X."/>
            <person name="Jeffery I.B."/>
            <person name="Cooney J.C."/>
            <person name="Kagawa T.F."/>
            <person name="Liu W."/>
            <person name="Song Y."/>
            <person name="Salvetti E."/>
            <person name="Wrobel A."/>
            <person name="Rasinkangas P."/>
            <person name="Parkhill J."/>
            <person name="Rea M.C."/>
            <person name="O'Sullivan O."/>
            <person name="Ritari J."/>
            <person name="Douillard F.P."/>
            <person name="Paul Ross R."/>
            <person name="Yang R."/>
            <person name="Briner A.E."/>
            <person name="Felis G.E."/>
            <person name="de Vos W.M."/>
            <person name="Barrangou R."/>
            <person name="Klaenhammer T.R."/>
            <person name="Caufield P.W."/>
            <person name="Cui Y."/>
            <person name="Zhang H."/>
            <person name="O'Toole P.W."/>
        </authorList>
    </citation>
    <scope>NUCLEOTIDE SEQUENCE [LARGE SCALE GENOMIC DNA]</scope>
    <source>
        <strain evidence="3 4">DSM 18793</strain>
    </source>
</reference>
<dbReference type="AlphaFoldDB" id="A0A0R1UQ01"/>
<sequence length="279" mass="31010">MQRCPYCGQMIQMFVIQCPYCQQMLPMGAANNSILPSGANSYGQAGYHFPFYLYDQPTATNDEHDNGPGWLVIVIGFMLLGGVVAWLLVKLGKLILGIKTPGTSKLAVFLVWLALMGGTYFALDANGLIAHHDNHPQTTQPTVSRSQQLGWNATKQQELQQALNQWAPSMGQAYYWLSASQFKFTNHQDVADDPSHTIGWANDGSYDYEVVAVANFNRSFQMGAIEPGHITYAFAFYQGHPIVLVSQDAPLNQMNWQLTQNQTVANLWHQIATQSSTTE</sequence>
<keyword evidence="4" id="KW-1185">Reference proteome</keyword>
<dbReference type="InterPro" id="IPR031927">
    <property type="entry name" value="DUF4767"/>
</dbReference>
<keyword evidence="1" id="KW-0472">Membrane</keyword>
<evidence type="ECO:0000313" key="4">
    <source>
        <dbReference type="Proteomes" id="UP000051084"/>
    </source>
</evidence>
<keyword evidence="1" id="KW-0812">Transmembrane</keyword>
<evidence type="ECO:0000313" key="3">
    <source>
        <dbReference type="EMBL" id="KRL95273.1"/>
    </source>
</evidence>
<dbReference type="OrthoDB" id="2149782at2"/>
<protein>
    <recommendedName>
        <fullName evidence="2">DUF4767 domain-containing protein</fullName>
    </recommendedName>
</protein>
<feature type="transmembrane region" description="Helical" evidence="1">
    <location>
        <begin position="70"/>
        <end position="91"/>
    </location>
</feature>
<organism evidence="3 4">
    <name type="scientific">Limosilactobacillus equigenerosi DSM 18793 = JCM 14505</name>
    <dbReference type="NCBI Taxonomy" id="1423742"/>
    <lineage>
        <taxon>Bacteria</taxon>
        <taxon>Bacillati</taxon>
        <taxon>Bacillota</taxon>
        <taxon>Bacilli</taxon>
        <taxon>Lactobacillales</taxon>
        <taxon>Lactobacillaceae</taxon>
        <taxon>Limosilactobacillus</taxon>
    </lineage>
</organism>
<dbReference type="Pfam" id="PF15983">
    <property type="entry name" value="DUF4767"/>
    <property type="match status" value="1"/>
</dbReference>
<accession>A0A0R1UQ01</accession>
<name>A0A0R1UQ01_9LACO</name>
<dbReference type="RefSeq" id="WP_056995448.1">
    <property type="nucleotide sequence ID" value="NZ_AZGC01000020.1"/>
</dbReference>
<feature type="domain" description="DUF4767" evidence="2">
    <location>
        <begin position="151"/>
        <end position="271"/>
    </location>
</feature>
<dbReference type="EMBL" id="AZGC01000020">
    <property type="protein sequence ID" value="KRL95273.1"/>
    <property type="molecule type" value="Genomic_DNA"/>
</dbReference>
<dbReference type="PATRIC" id="fig|1423742.4.peg.895"/>
<proteinExistence type="predicted"/>